<evidence type="ECO:0000313" key="2">
    <source>
        <dbReference type="EMBL" id="EFH39342.1"/>
    </source>
</evidence>
<proteinExistence type="predicted"/>
<sequence length="166" mass="17821">MVTVDYPWLPPKCAICNSWGHKSEDCAQAKTASILTKQQGTVIHNEISEKLAKSAAVSGESRQVAVVVQNLLSHLKKINALPAATEEANVVTDIMSMHDEVNDKEAEHDELAMDDGWSKVTSTGHSTSPKHTHVTPSNDRSMGNVGGTSSPSRFQILADISEDGGE</sequence>
<organism evidence="3">
    <name type="scientific">Arabidopsis lyrata subsp. lyrata</name>
    <name type="common">Lyre-leaved rock-cress</name>
    <dbReference type="NCBI Taxonomy" id="81972"/>
    <lineage>
        <taxon>Eukaryota</taxon>
        <taxon>Viridiplantae</taxon>
        <taxon>Streptophyta</taxon>
        <taxon>Embryophyta</taxon>
        <taxon>Tracheophyta</taxon>
        <taxon>Spermatophyta</taxon>
        <taxon>Magnoliopsida</taxon>
        <taxon>eudicotyledons</taxon>
        <taxon>Gunneridae</taxon>
        <taxon>Pentapetalae</taxon>
        <taxon>rosids</taxon>
        <taxon>malvids</taxon>
        <taxon>Brassicales</taxon>
        <taxon>Brassicaceae</taxon>
        <taxon>Camelineae</taxon>
        <taxon>Arabidopsis</taxon>
    </lineage>
</organism>
<protein>
    <submittedName>
        <fullName evidence="2">Predicted protein</fullName>
    </submittedName>
</protein>
<dbReference type="AlphaFoldDB" id="D7MVT8"/>
<dbReference type="Gramene" id="Al_scaffold_0027_3">
    <property type="protein sequence ID" value="Al_scaffold_0027_3"/>
    <property type="gene ID" value="Al_scaffold_0027_3"/>
</dbReference>
<evidence type="ECO:0000256" key="1">
    <source>
        <dbReference type="SAM" id="MobiDB-lite"/>
    </source>
</evidence>
<feature type="region of interest" description="Disordered" evidence="1">
    <location>
        <begin position="117"/>
        <end position="166"/>
    </location>
</feature>
<dbReference type="EMBL" id="GL348738">
    <property type="protein sequence ID" value="EFH39342.1"/>
    <property type="molecule type" value="Genomic_DNA"/>
</dbReference>
<reference evidence="3" key="1">
    <citation type="journal article" date="2011" name="Nat. Genet.">
        <title>The Arabidopsis lyrata genome sequence and the basis of rapid genome size change.</title>
        <authorList>
            <person name="Hu T.T."/>
            <person name="Pattyn P."/>
            <person name="Bakker E.G."/>
            <person name="Cao J."/>
            <person name="Cheng J.-F."/>
            <person name="Clark R.M."/>
            <person name="Fahlgren N."/>
            <person name="Fawcett J.A."/>
            <person name="Grimwood J."/>
            <person name="Gundlach H."/>
            <person name="Haberer G."/>
            <person name="Hollister J.D."/>
            <person name="Ossowski S."/>
            <person name="Ottilar R.P."/>
            <person name="Salamov A.A."/>
            <person name="Schneeberger K."/>
            <person name="Spannagl M."/>
            <person name="Wang X."/>
            <person name="Yang L."/>
            <person name="Nasrallah M.E."/>
            <person name="Bergelson J."/>
            <person name="Carrington J.C."/>
            <person name="Gaut B.S."/>
            <person name="Schmutz J."/>
            <person name="Mayer K.F.X."/>
            <person name="Van de Peer Y."/>
            <person name="Grigoriev I.V."/>
            <person name="Nordborg M."/>
            <person name="Weigel D."/>
            <person name="Guo Y.-L."/>
        </authorList>
    </citation>
    <scope>NUCLEOTIDE SEQUENCE [LARGE SCALE GENOMIC DNA]</scope>
    <source>
        <strain evidence="3">cv. MN47</strain>
    </source>
</reference>
<feature type="compositionally biased region" description="Polar residues" evidence="1">
    <location>
        <begin position="134"/>
        <end position="153"/>
    </location>
</feature>
<dbReference type="Proteomes" id="UP000008694">
    <property type="component" value="Unassembled WGS sequence"/>
</dbReference>
<gene>
    <name evidence="2" type="ORF">ARALYDRAFT_655488</name>
</gene>
<evidence type="ECO:0000313" key="3">
    <source>
        <dbReference type="Proteomes" id="UP000008694"/>
    </source>
</evidence>
<dbReference type="HOGENOM" id="CLU_1604994_0_0_1"/>
<accession>D7MVT8</accession>
<keyword evidence="3" id="KW-1185">Reference proteome</keyword>
<name>D7MVT8_ARALL</name>